<evidence type="ECO:0000256" key="1">
    <source>
        <dbReference type="SAM" id="Phobius"/>
    </source>
</evidence>
<dbReference type="InterPro" id="IPR029039">
    <property type="entry name" value="Flavoprotein-like_sf"/>
</dbReference>
<dbReference type="PANTHER" id="PTHR43741">
    <property type="entry name" value="FMN-DEPENDENT NADH-AZOREDUCTASE 1"/>
    <property type="match status" value="1"/>
</dbReference>
<protein>
    <recommendedName>
        <fullName evidence="2">NADPH-dependent FMN reductase-like domain-containing protein</fullName>
    </recommendedName>
</protein>
<keyword evidence="1" id="KW-1133">Transmembrane helix</keyword>
<keyword evidence="1" id="KW-0812">Transmembrane</keyword>
<feature type="transmembrane region" description="Helical" evidence="1">
    <location>
        <begin position="117"/>
        <end position="138"/>
    </location>
</feature>
<dbReference type="InterPro" id="IPR005025">
    <property type="entry name" value="FMN_Rdtase-like_dom"/>
</dbReference>
<dbReference type="AlphaFoldDB" id="A0A1F6V1Q0"/>
<proteinExistence type="predicted"/>
<sequence>MLDYFILGMKEVSGIEVEKIYLEDILINTYTYENREAPTDNEREFKKLTQKITNEISGLIIATPTYNFSVPAHLKNFIDRIRFLALDFKRKNKLGQPAGMLGHLNTYFLVSGGTPNWAEYILFFAFPAFWLRGVFLYFNAKVMGAFYSGDIKTFQNSKILNKCFKKGKKYAQKITQKRGQGILENIFWRPPQIR</sequence>
<gene>
    <name evidence="3" type="ORF">A2818_01495</name>
</gene>
<dbReference type="Gene3D" id="3.40.50.360">
    <property type="match status" value="1"/>
</dbReference>
<comment type="caution">
    <text evidence="3">The sequence shown here is derived from an EMBL/GenBank/DDBJ whole genome shotgun (WGS) entry which is preliminary data.</text>
</comment>
<dbReference type="SUPFAM" id="SSF52218">
    <property type="entry name" value="Flavoproteins"/>
    <property type="match status" value="1"/>
</dbReference>
<name>A0A1F6V1Q0_9BACT</name>
<dbReference type="PANTHER" id="PTHR43741:SF4">
    <property type="entry name" value="FMN-DEPENDENT NADH:QUINONE OXIDOREDUCTASE"/>
    <property type="match status" value="1"/>
</dbReference>
<reference evidence="3 4" key="1">
    <citation type="journal article" date="2016" name="Nat. Commun.">
        <title>Thousands of microbial genomes shed light on interconnected biogeochemical processes in an aquifer system.</title>
        <authorList>
            <person name="Anantharaman K."/>
            <person name="Brown C.T."/>
            <person name="Hug L.A."/>
            <person name="Sharon I."/>
            <person name="Castelle C.J."/>
            <person name="Probst A.J."/>
            <person name="Thomas B.C."/>
            <person name="Singh A."/>
            <person name="Wilkins M.J."/>
            <person name="Karaoz U."/>
            <person name="Brodie E.L."/>
            <person name="Williams K.H."/>
            <person name="Hubbard S.S."/>
            <person name="Banfield J.F."/>
        </authorList>
    </citation>
    <scope>NUCLEOTIDE SEQUENCE [LARGE SCALE GENOMIC DNA]</scope>
</reference>
<dbReference type="EMBL" id="MFTN01000006">
    <property type="protein sequence ID" value="OGI63364.1"/>
    <property type="molecule type" value="Genomic_DNA"/>
</dbReference>
<dbReference type="GO" id="GO:0016491">
    <property type="term" value="F:oxidoreductase activity"/>
    <property type="evidence" value="ECO:0007669"/>
    <property type="project" value="InterPro"/>
</dbReference>
<dbReference type="Proteomes" id="UP000177602">
    <property type="component" value="Unassembled WGS sequence"/>
</dbReference>
<dbReference type="Pfam" id="PF03358">
    <property type="entry name" value="FMN_red"/>
    <property type="match status" value="1"/>
</dbReference>
<feature type="domain" description="NADPH-dependent FMN reductase-like" evidence="2">
    <location>
        <begin position="13"/>
        <end position="93"/>
    </location>
</feature>
<dbReference type="InterPro" id="IPR050104">
    <property type="entry name" value="FMN-dep_NADH:Q_OxRdtase_AzoR1"/>
</dbReference>
<keyword evidence="1" id="KW-0472">Membrane</keyword>
<evidence type="ECO:0000313" key="4">
    <source>
        <dbReference type="Proteomes" id="UP000177602"/>
    </source>
</evidence>
<accession>A0A1F6V1Q0</accession>
<organism evidence="3 4">
    <name type="scientific">Candidatus Nomurabacteria bacterium RIFCSPHIGHO2_01_FULL_40_12</name>
    <dbReference type="NCBI Taxonomy" id="1801737"/>
    <lineage>
        <taxon>Bacteria</taxon>
        <taxon>Candidatus Nomuraibacteriota</taxon>
    </lineage>
</organism>
<evidence type="ECO:0000259" key="2">
    <source>
        <dbReference type="Pfam" id="PF03358"/>
    </source>
</evidence>
<evidence type="ECO:0000313" key="3">
    <source>
        <dbReference type="EMBL" id="OGI63364.1"/>
    </source>
</evidence>